<feature type="non-terminal residue" evidence="1">
    <location>
        <position position="61"/>
    </location>
</feature>
<proteinExistence type="predicted"/>
<reference evidence="1" key="1">
    <citation type="submission" date="2021-06" db="EMBL/GenBank/DDBJ databases">
        <authorList>
            <person name="Kallberg Y."/>
            <person name="Tangrot J."/>
            <person name="Rosling A."/>
        </authorList>
    </citation>
    <scope>NUCLEOTIDE SEQUENCE</scope>
    <source>
        <strain evidence="1">CL356</strain>
    </source>
</reference>
<comment type="caution">
    <text evidence="1">The sequence shown here is derived from an EMBL/GenBank/DDBJ whole genome shotgun (WGS) entry which is preliminary data.</text>
</comment>
<dbReference type="EMBL" id="CAJVPT010030346">
    <property type="protein sequence ID" value="CAG8694084.1"/>
    <property type="molecule type" value="Genomic_DNA"/>
</dbReference>
<accession>A0ACA9PB23</accession>
<dbReference type="Proteomes" id="UP000789525">
    <property type="component" value="Unassembled WGS sequence"/>
</dbReference>
<protein>
    <submittedName>
        <fullName evidence="1">1375_t:CDS:1</fullName>
    </submittedName>
</protein>
<keyword evidence="2" id="KW-1185">Reference proteome</keyword>
<gene>
    <name evidence="1" type="ORF">ACOLOM_LOCUS9958</name>
</gene>
<name>A0ACA9PB23_9GLOM</name>
<evidence type="ECO:0000313" key="2">
    <source>
        <dbReference type="Proteomes" id="UP000789525"/>
    </source>
</evidence>
<evidence type="ECO:0000313" key="1">
    <source>
        <dbReference type="EMBL" id="CAG8694084.1"/>
    </source>
</evidence>
<sequence>DSNATEFWDQFEKKQLLKRQQYKTNVDIQLSTLKVMSTAASYQENELSKQMELLSENDKNR</sequence>
<organism evidence="1 2">
    <name type="scientific">Acaulospora colombiana</name>
    <dbReference type="NCBI Taxonomy" id="27376"/>
    <lineage>
        <taxon>Eukaryota</taxon>
        <taxon>Fungi</taxon>
        <taxon>Fungi incertae sedis</taxon>
        <taxon>Mucoromycota</taxon>
        <taxon>Glomeromycotina</taxon>
        <taxon>Glomeromycetes</taxon>
        <taxon>Diversisporales</taxon>
        <taxon>Acaulosporaceae</taxon>
        <taxon>Acaulospora</taxon>
    </lineage>
</organism>
<feature type="non-terminal residue" evidence="1">
    <location>
        <position position="1"/>
    </location>
</feature>